<evidence type="ECO:0000259" key="1">
    <source>
        <dbReference type="Pfam" id="PF13358"/>
    </source>
</evidence>
<accession>A0ABQ8L559</accession>
<keyword evidence="3" id="KW-1185">Reference proteome</keyword>
<sequence>MKPMWAIGMGPLWNPWTIPYRAHFSAHVKPTWAQHINVSWVKAGTEMGLAHVSQLGPTKWQVQSHIESMWAIGMGPLWNPWTIPYRAHFSAHVKPTWAPQSNVSWVKAGTKMGLVNVAQLGPTFMGGGGLRQMRVRVRGRGVRGRGVRVRGGGVVGRAQVSDEIRATVIDHIINHGLSLREAGQRIRPVLNRNTVASIGSSDCRSGHIRNINNVSLTTIDRILRRNHMAMKQLYRVPFQRNSDVVKEARCQYVERIMELKVEGAHHVFIYVDEASFNLSKVRRRGRNLIGYRATITVPGQRGANITTCAGISNDGVLCRIPAIGLNNTERLITFLNALHERLIPPEERRLLRPGMPLFIIIWDNVAFHHSRLVNEWFGVHPRMMMLFLPAYSTFLNPIEEFFSAWRWNVYDHHPYEQMPLLNECNDCCCPRNGCRGMSRLDKARRFFPRGIARKDIECDVDEAMWPHRQDRRD</sequence>
<dbReference type="InterPro" id="IPR038717">
    <property type="entry name" value="Tc1-like_DDE_dom"/>
</dbReference>
<protein>
    <submittedName>
        <fullName evidence="2">Insertion element IS630 uncharacterized 39 kDa protein</fullName>
    </submittedName>
</protein>
<dbReference type="Proteomes" id="UP000830375">
    <property type="component" value="Unassembled WGS sequence"/>
</dbReference>
<dbReference type="EMBL" id="JACTAM010002206">
    <property type="protein sequence ID" value="KAI2645544.1"/>
    <property type="molecule type" value="Genomic_DNA"/>
</dbReference>
<proteinExistence type="predicted"/>
<organism evidence="2 3">
    <name type="scientific">Labeo rohita</name>
    <name type="common">Indian major carp</name>
    <name type="synonym">Cyprinus rohita</name>
    <dbReference type="NCBI Taxonomy" id="84645"/>
    <lineage>
        <taxon>Eukaryota</taxon>
        <taxon>Metazoa</taxon>
        <taxon>Chordata</taxon>
        <taxon>Craniata</taxon>
        <taxon>Vertebrata</taxon>
        <taxon>Euteleostomi</taxon>
        <taxon>Actinopterygii</taxon>
        <taxon>Neopterygii</taxon>
        <taxon>Teleostei</taxon>
        <taxon>Ostariophysi</taxon>
        <taxon>Cypriniformes</taxon>
        <taxon>Cyprinidae</taxon>
        <taxon>Labeoninae</taxon>
        <taxon>Labeonini</taxon>
        <taxon>Labeo</taxon>
    </lineage>
</organism>
<comment type="caution">
    <text evidence="2">The sequence shown here is derived from an EMBL/GenBank/DDBJ whole genome shotgun (WGS) entry which is preliminary data.</text>
</comment>
<gene>
    <name evidence="2" type="ORF">H4Q32_027970</name>
</gene>
<evidence type="ECO:0000313" key="3">
    <source>
        <dbReference type="Proteomes" id="UP000830375"/>
    </source>
</evidence>
<dbReference type="InterPro" id="IPR036397">
    <property type="entry name" value="RNaseH_sf"/>
</dbReference>
<dbReference type="Pfam" id="PF13358">
    <property type="entry name" value="DDE_3"/>
    <property type="match status" value="1"/>
</dbReference>
<reference evidence="2 3" key="1">
    <citation type="submission" date="2022-01" db="EMBL/GenBank/DDBJ databases">
        <title>A high-quality chromosome-level genome assembly of rohu carp, Labeo rohita.</title>
        <authorList>
            <person name="Arick M.A. II"/>
            <person name="Hsu C.-Y."/>
            <person name="Magbanua Z."/>
            <person name="Pechanova O."/>
            <person name="Grover C."/>
            <person name="Miller E."/>
            <person name="Thrash A."/>
            <person name="Ezzel L."/>
            <person name="Alam S."/>
            <person name="Benzie J."/>
            <person name="Hamilton M."/>
            <person name="Karsi A."/>
            <person name="Lawrence M.L."/>
            <person name="Peterson D.G."/>
        </authorList>
    </citation>
    <scope>NUCLEOTIDE SEQUENCE [LARGE SCALE GENOMIC DNA]</scope>
    <source>
        <strain evidence="3">BAU-BD-2019</strain>
        <tissue evidence="2">Blood</tissue>
    </source>
</reference>
<name>A0ABQ8L559_LABRO</name>
<dbReference type="Gene3D" id="3.30.420.10">
    <property type="entry name" value="Ribonuclease H-like superfamily/Ribonuclease H"/>
    <property type="match status" value="1"/>
</dbReference>
<evidence type="ECO:0000313" key="2">
    <source>
        <dbReference type="EMBL" id="KAI2645544.1"/>
    </source>
</evidence>
<feature type="domain" description="Tc1-like transposase DDE" evidence="1">
    <location>
        <begin position="268"/>
        <end position="411"/>
    </location>
</feature>